<dbReference type="AlphaFoldDB" id="A0A8R7UX11"/>
<feature type="domain" description="Reverse transcriptase zinc-binding" evidence="1">
    <location>
        <begin position="115"/>
        <end position="178"/>
    </location>
</feature>
<reference evidence="2" key="3">
    <citation type="submission" date="2022-06" db="UniProtKB">
        <authorList>
            <consortium name="EnsemblPlants"/>
        </authorList>
    </citation>
    <scope>IDENTIFICATION</scope>
</reference>
<dbReference type="InterPro" id="IPR026960">
    <property type="entry name" value="RVT-Znf"/>
</dbReference>
<protein>
    <recommendedName>
        <fullName evidence="1">Reverse transcriptase zinc-binding domain-containing protein</fullName>
    </recommendedName>
</protein>
<evidence type="ECO:0000259" key="1">
    <source>
        <dbReference type="Pfam" id="PF13966"/>
    </source>
</evidence>
<dbReference type="Proteomes" id="UP000015106">
    <property type="component" value="Chromosome 6"/>
</dbReference>
<proteinExistence type="predicted"/>
<organism evidence="2 3">
    <name type="scientific">Triticum urartu</name>
    <name type="common">Red wild einkorn</name>
    <name type="synonym">Crithodium urartu</name>
    <dbReference type="NCBI Taxonomy" id="4572"/>
    <lineage>
        <taxon>Eukaryota</taxon>
        <taxon>Viridiplantae</taxon>
        <taxon>Streptophyta</taxon>
        <taxon>Embryophyta</taxon>
        <taxon>Tracheophyta</taxon>
        <taxon>Spermatophyta</taxon>
        <taxon>Magnoliopsida</taxon>
        <taxon>Liliopsida</taxon>
        <taxon>Poales</taxon>
        <taxon>Poaceae</taxon>
        <taxon>BOP clade</taxon>
        <taxon>Pooideae</taxon>
        <taxon>Triticodae</taxon>
        <taxon>Triticeae</taxon>
        <taxon>Triticinae</taxon>
        <taxon>Triticum</taxon>
    </lineage>
</organism>
<dbReference type="Pfam" id="PF13966">
    <property type="entry name" value="zf-RVT"/>
    <property type="match status" value="1"/>
</dbReference>
<dbReference type="EnsemblPlants" id="TuG1812G0600003239.01.T01">
    <property type="protein sequence ID" value="TuG1812G0600003239.01.T01"/>
    <property type="gene ID" value="TuG1812G0600003239.01"/>
</dbReference>
<evidence type="ECO:0000313" key="2">
    <source>
        <dbReference type="EnsemblPlants" id="TuG1812G0600003239.01.T01"/>
    </source>
</evidence>
<name>A0A8R7UX11_TRIUA</name>
<accession>A0A8R7UX11</accession>
<dbReference type="Gramene" id="TuG1812G0600003239.01.T01">
    <property type="protein sequence ID" value="TuG1812G0600003239.01.T01"/>
    <property type="gene ID" value="TuG1812G0600003239.01"/>
</dbReference>
<keyword evidence="3" id="KW-1185">Reference proteome</keyword>
<dbReference type="PANTHER" id="PTHR36617">
    <property type="entry name" value="PROTEIN, PUTATIVE-RELATED"/>
    <property type="match status" value="1"/>
</dbReference>
<reference evidence="2" key="2">
    <citation type="submission" date="2018-03" db="EMBL/GenBank/DDBJ databases">
        <title>The Triticum urartu genome reveals the dynamic nature of wheat genome evolution.</title>
        <authorList>
            <person name="Ling H."/>
            <person name="Ma B."/>
            <person name="Shi X."/>
            <person name="Liu H."/>
            <person name="Dong L."/>
            <person name="Sun H."/>
            <person name="Cao Y."/>
            <person name="Gao Q."/>
            <person name="Zheng S."/>
            <person name="Li Y."/>
            <person name="Yu Y."/>
            <person name="Du H."/>
            <person name="Qi M."/>
            <person name="Li Y."/>
            <person name="Yu H."/>
            <person name="Cui Y."/>
            <person name="Wang N."/>
            <person name="Chen C."/>
            <person name="Wu H."/>
            <person name="Zhao Y."/>
            <person name="Zhang J."/>
            <person name="Li Y."/>
            <person name="Zhou W."/>
            <person name="Zhang B."/>
            <person name="Hu W."/>
            <person name="Eijk M."/>
            <person name="Tang J."/>
            <person name="Witsenboer H."/>
            <person name="Zhao S."/>
            <person name="Li Z."/>
            <person name="Zhang A."/>
            <person name="Wang D."/>
            <person name="Liang C."/>
        </authorList>
    </citation>
    <scope>NUCLEOTIDE SEQUENCE [LARGE SCALE GENOMIC DNA]</scope>
    <source>
        <strain evidence="2">cv. G1812</strain>
    </source>
</reference>
<reference evidence="3" key="1">
    <citation type="journal article" date="2013" name="Nature">
        <title>Draft genome of the wheat A-genome progenitor Triticum urartu.</title>
        <authorList>
            <person name="Ling H.Q."/>
            <person name="Zhao S."/>
            <person name="Liu D."/>
            <person name="Wang J."/>
            <person name="Sun H."/>
            <person name="Zhang C."/>
            <person name="Fan H."/>
            <person name="Li D."/>
            <person name="Dong L."/>
            <person name="Tao Y."/>
            <person name="Gao C."/>
            <person name="Wu H."/>
            <person name="Li Y."/>
            <person name="Cui Y."/>
            <person name="Guo X."/>
            <person name="Zheng S."/>
            <person name="Wang B."/>
            <person name="Yu K."/>
            <person name="Liang Q."/>
            <person name="Yang W."/>
            <person name="Lou X."/>
            <person name="Chen J."/>
            <person name="Feng M."/>
            <person name="Jian J."/>
            <person name="Zhang X."/>
            <person name="Luo G."/>
            <person name="Jiang Y."/>
            <person name="Liu J."/>
            <person name="Wang Z."/>
            <person name="Sha Y."/>
            <person name="Zhang B."/>
            <person name="Wu H."/>
            <person name="Tang D."/>
            <person name="Shen Q."/>
            <person name="Xue P."/>
            <person name="Zou S."/>
            <person name="Wang X."/>
            <person name="Liu X."/>
            <person name="Wang F."/>
            <person name="Yang Y."/>
            <person name="An X."/>
            <person name="Dong Z."/>
            <person name="Zhang K."/>
            <person name="Zhang X."/>
            <person name="Luo M.C."/>
            <person name="Dvorak J."/>
            <person name="Tong Y."/>
            <person name="Wang J."/>
            <person name="Yang H."/>
            <person name="Li Z."/>
            <person name="Wang D."/>
            <person name="Zhang A."/>
            <person name="Wang J."/>
        </authorList>
    </citation>
    <scope>NUCLEOTIDE SEQUENCE</scope>
    <source>
        <strain evidence="3">cv. G1812</strain>
    </source>
</reference>
<evidence type="ECO:0000313" key="3">
    <source>
        <dbReference type="Proteomes" id="UP000015106"/>
    </source>
</evidence>
<dbReference type="PANTHER" id="PTHR36617:SF8">
    <property type="entry name" value="OS10G0457800 PROTEIN"/>
    <property type="match status" value="1"/>
</dbReference>
<sequence>MRDPCNMMDYSLFYASSSIFVGNGARTPFWDAPWVNDRKPRDIAPLIYEASDTKNWKVHEALSNDVWVSIICIPDSFSLNHLRQFVTLWTTLRGFHLEEDAEDDIVWKHTASGQYTAESAYKAQFLGTIKSPMEHTVWRAWAPPKVKFFAWLAIQNIIWTADRLEKRGWPNCGLCTLC</sequence>